<gene>
    <name evidence="1" type="ORF">MICAF_920007</name>
</gene>
<organism evidence="1 2">
    <name type="scientific">Microcystis aeruginosa PCC 9807</name>
    <dbReference type="NCBI Taxonomy" id="1160283"/>
    <lineage>
        <taxon>Bacteria</taxon>
        <taxon>Bacillati</taxon>
        <taxon>Cyanobacteriota</taxon>
        <taxon>Cyanophyceae</taxon>
        <taxon>Oscillatoriophycideae</taxon>
        <taxon>Chroococcales</taxon>
        <taxon>Microcystaceae</taxon>
        <taxon>Microcystis</taxon>
    </lineage>
</organism>
<dbReference type="AlphaFoldDB" id="I4HF15"/>
<reference evidence="1 2" key="1">
    <citation type="submission" date="2012-04" db="EMBL/GenBank/DDBJ databases">
        <authorList>
            <person name="Genoscope - CEA"/>
        </authorList>
    </citation>
    <scope>NUCLEOTIDE SEQUENCE [LARGE SCALE GENOMIC DNA]</scope>
    <source>
        <strain evidence="1 2">9807</strain>
    </source>
</reference>
<evidence type="ECO:0000313" key="2">
    <source>
        <dbReference type="Proteomes" id="UP000003613"/>
    </source>
</evidence>
<dbReference type="EMBL" id="CAIM01000775">
    <property type="protein sequence ID" value="CCI20639.1"/>
    <property type="molecule type" value="Genomic_DNA"/>
</dbReference>
<comment type="caution">
    <text evidence="1">The sequence shown here is derived from an EMBL/GenBank/DDBJ whole genome shotgun (WGS) entry which is preliminary data.</text>
</comment>
<accession>I4HF15</accession>
<protein>
    <submittedName>
        <fullName evidence="1">Uncharacterized protein</fullName>
    </submittedName>
</protein>
<sequence length="40" mass="4641">MPKLHTLMLNDAHSQEDLETVIQAFDNSLYEMVKDGFFVL</sequence>
<proteinExistence type="predicted"/>
<evidence type="ECO:0000313" key="1">
    <source>
        <dbReference type="EMBL" id="CCI20639.1"/>
    </source>
</evidence>
<name>I4HF15_MICAE</name>
<dbReference type="HOGENOM" id="CLU_3292433_0_0_3"/>
<dbReference type="RefSeq" id="WP_002785881.1">
    <property type="nucleotide sequence ID" value="NZ_HE973323.1"/>
</dbReference>
<dbReference type="Proteomes" id="UP000003613">
    <property type="component" value="Unassembled WGS sequence"/>
</dbReference>